<dbReference type="EMBL" id="FOMT01000002">
    <property type="protein sequence ID" value="SFE11786.1"/>
    <property type="molecule type" value="Genomic_DNA"/>
</dbReference>
<dbReference type="Gene3D" id="3.20.20.370">
    <property type="entry name" value="Glycoside hydrolase/deacetylase"/>
    <property type="match status" value="1"/>
</dbReference>
<dbReference type="PROSITE" id="PS51677">
    <property type="entry name" value="NODB"/>
    <property type="match status" value="1"/>
</dbReference>
<dbReference type="InterPro" id="IPR051398">
    <property type="entry name" value="Polysacch_Deacetylase"/>
</dbReference>
<dbReference type="PANTHER" id="PTHR34216">
    <property type="match status" value="1"/>
</dbReference>
<dbReference type="STRING" id="1045775.SAMN05216378_2384"/>
<dbReference type="OrthoDB" id="9778320at2"/>
<dbReference type="AlphaFoldDB" id="A0A1I1XWQ4"/>
<accession>A0A1I1XWQ4</accession>
<dbReference type="CDD" id="cd10918">
    <property type="entry name" value="CE4_NodB_like_5s_6s"/>
    <property type="match status" value="1"/>
</dbReference>
<evidence type="ECO:0000313" key="4">
    <source>
        <dbReference type="Proteomes" id="UP000198855"/>
    </source>
</evidence>
<keyword evidence="3" id="KW-0449">Lipoprotein</keyword>
<sequence length="285" mass="32371">MRMKVIAALLVIAIAITWPVSQYQLNAANNKPAHYKNKVIVLMYHHIDMKESGATISPSRFGTHMKLLKENGYNVISVEQFMDFMQNKGKVPDNAVVITFDDGYESFNLYAVPILKKNNFVATHFIIGASSDKQNVHTKHLSWDTMRKLKAEGFSFYSHTYNQHDYVPLDKKGHKKGPMLTNQIYLKDKGRVETKKEYTARVAADAQLMEKRLKEELNNTRQMIAFPFGAFNSTAKQLEKNAGVALFFTTHPGINRPGSDEVFRLNAGTPALTANKFLKMMKKYG</sequence>
<protein>
    <submittedName>
        <fullName evidence="3">Biofilm PGA synthesis lipoprotein PgaB</fullName>
    </submittedName>
</protein>
<dbReference type="Pfam" id="PF01522">
    <property type="entry name" value="Polysacc_deac_1"/>
    <property type="match status" value="1"/>
</dbReference>
<keyword evidence="4" id="KW-1185">Reference proteome</keyword>
<evidence type="ECO:0000256" key="1">
    <source>
        <dbReference type="ARBA" id="ARBA00022729"/>
    </source>
</evidence>
<dbReference type="InterPro" id="IPR002509">
    <property type="entry name" value="NODB_dom"/>
</dbReference>
<evidence type="ECO:0000313" key="3">
    <source>
        <dbReference type="EMBL" id="SFE11786.1"/>
    </source>
</evidence>
<dbReference type="GO" id="GO:0005975">
    <property type="term" value="P:carbohydrate metabolic process"/>
    <property type="evidence" value="ECO:0007669"/>
    <property type="project" value="InterPro"/>
</dbReference>
<name>A0A1I1XWQ4_9BACL</name>
<dbReference type="InterPro" id="IPR011330">
    <property type="entry name" value="Glyco_hydro/deAcase_b/a-brl"/>
</dbReference>
<reference evidence="4" key="1">
    <citation type="submission" date="2016-10" db="EMBL/GenBank/DDBJ databases">
        <authorList>
            <person name="Varghese N."/>
            <person name="Submissions S."/>
        </authorList>
    </citation>
    <scope>NUCLEOTIDE SEQUENCE [LARGE SCALE GENOMIC DNA]</scope>
    <source>
        <strain evidence="4">CGMCC 1.10784</strain>
    </source>
</reference>
<dbReference type="GO" id="GO:0016810">
    <property type="term" value="F:hydrolase activity, acting on carbon-nitrogen (but not peptide) bonds"/>
    <property type="evidence" value="ECO:0007669"/>
    <property type="project" value="InterPro"/>
</dbReference>
<keyword evidence="1" id="KW-0732">Signal</keyword>
<gene>
    <name evidence="3" type="ORF">SAMN05216378_2384</name>
</gene>
<organism evidence="3 4">
    <name type="scientific">Paenibacillus catalpae</name>
    <dbReference type="NCBI Taxonomy" id="1045775"/>
    <lineage>
        <taxon>Bacteria</taxon>
        <taxon>Bacillati</taxon>
        <taxon>Bacillota</taxon>
        <taxon>Bacilli</taxon>
        <taxon>Bacillales</taxon>
        <taxon>Paenibacillaceae</taxon>
        <taxon>Paenibacillus</taxon>
    </lineage>
</organism>
<dbReference type="Proteomes" id="UP000198855">
    <property type="component" value="Unassembled WGS sequence"/>
</dbReference>
<dbReference type="SUPFAM" id="SSF88713">
    <property type="entry name" value="Glycoside hydrolase/deacetylase"/>
    <property type="match status" value="1"/>
</dbReference>
<dbReference type="PANTHER" id="PTHR34216:SF7">
    <property type="entry name" value="POLY-BETA-1,6-N-ACETYL-D-GLUCOSAMINE N-DEACETYLASE"/>
    <property type="match status" value="1"/>
</dbReference>
<evidence type="ECO:0000259" key="2">
    <source>
        <dbReference type="PROSITE" id="PS51677"/>
    </source>
</evidence>
<proteinExistence type="predicted"/>
<feature type="domain" description="NodB homology" evidence="2">
    <location>
        <begin position="94"/>
        <end position="285"/>
    </location>
</feature>